<sequence length="88" mass="9915">MTPPITEVSNMAKISYAEVICELSDPPKIYPGGYLFEVSIGVKFEGGRFKKFEGIEKRIARSIETLIKHQLSTFSPSLKKLLLRGVQR</sequence>
<evidence type="ECO:0000313" key="2">
    <source>
        <dbReference type="Proteomes" id="UP000288216"/>
    </source>
</evidence>
<accession>A0A401NZG6</accession>
<protein>
    <submittedName>
        <fullName evidence="1">Uncharacterized protein</fullName>
    </submittedName>
</protein>
<evidence type="ECO:0000313" key="1">
    <source>
        <dbReference type="EMBL" id="GCB66266.1"/>
    </source>
</evidence>
<reference evidence="1 2" key="1">
    <citation type="journal article" date="2018" name="Nat. Ecol. Evol.">
        <title>Shark genomes provide insights into elasmobranch evolution and the origin of vertebrates.</title>
        <authorList>
            <person name="Hara Y"/>
            <person name="Yamaguchi K"/>
            <person name="Onimaru K"/>
            <person name="Kadota M"/>
            <person name="Koyanagi M"/>
            <person name="Keeley SD"/>
            <person name="Tatsumi K"/>
            <person name="Tanaka K"/>
            <person name="Motone F"/>
            <person name="Kageyama Y"/>
            <person name="Nozu R"/>
            <person name="Adachi N"/>
            <person name="Nishimura O"/>
            <person name="Nakagawa R"/>
            <person name="Tanegashima C"/>
            <person name="Kiyatake I"/>
            <person name="Matsumoto R"/>
            <person name="Murakumo K"/>
            <person name="Nishida K"/>
            <person name="Terakita A"/>
            <person name="Kuratani S"/>
            <person name="Sato K"/>
            <person name="Hyodo S Kuraku.S."/>
        </authorList>
    </citation>
    <scope>NUCLEOTIDE SEQUENCE [LARGE SCALE GENOMIC DNA]</scope>
</reference>
<organism evidence="1 2">
    <name type="scientific">Scyliorhinus torazame</name>
    <name type="common">Cloudy catshark</name>
    <name type="synonym">Catulus torazame</name>
    <dbReference type="NCBI Taxonomy" id="75743"/>
    <lineage>
        <taxon>Eukaryota</taxon>
        <taxon>Metazoa</taxon>
        <taxon>Chordata</taxon>
        <taxon>Craniata</taxon>
        <taxon>Vertebrata</taxon>
        <taxon>Chondrichthyes</taxon>
        <taxon>Elasmobranchii</taxon>
        <taxon>Galeomorphii</taxon>
        <taxon>Galeoidea</taxon>
        <taxon>Carcharhiniformes</taxon>
        <taxon>Scyliorhinidae</taxon>
        <taxon>Scyliorhinus</taxon>
    </lineage>
</organism>
<name>A0A401NZG6_SCYTO</name>
<dbReference type="AlphaFoldDB" id="A0A401NZG6"/>
<dbReference type="Proteomes" id="UP000288216">
    <property type="component" value="Unassembled WGS sequence"/>
</dbReference>
<keyword evidence="2" id="KW-1185">Reference proteome</keyword>
<gene>
    <name evidence="1" type="ORF">scyTo_0007847</name>
</gene>
<dbReference type="OrthoDB" id="2015116at2759"/>
<dbReference type="EMBL" id="BFAA01002919">
    <property type="protein sequence ID" value="GCB66266.1"/>
    <property type="molecule type" value="Genomic_DNA"/>
</dbReference>
<comment type="caution">
    <text evidence="1">The sequence shown here is derived from an EMBL/GenBank/DDBJ whole genome shotgun (WGS) entry which is preliminary data.</text>
</comment>
<proteinExistence type="predicted"/>
<dbReference type="STRING" id="75743.A0A401NZG6"/>